<dbReference type="AlphaFoldDB" id="F2IUP1"/>
<dbReference type="HOGENOM" id="CLU_050846_3_0_5"/>
<dbReference type="STRING" id="991905.SL003B_0663"/>
<feature type="region of interest" description="Disordered" evidence="1">
    <location>
        <begin position="1"/>
        <end position="20"/>
    </location>
</feature>
<dbReference type="RefSeq" id="WP_013651420.1">
    <property type="nucleotide sequence ID" value="NC_015259.1"/>
</dbReference>
<dbReference type="Proteomes" id="UP000008130">
    <property type="component" value="Chromosome"/>
</dbReference>
<reference evidence="2 3" key="1">
    <citation type="journal article" date="2011" name="J. Bacteriol.">
        <title>Complete genome sequence of Polymorphum gilvum SL003B-26A1T, a crude oil-degrading bacterium from oil-polluted saline soil.</title>
        <authorList>
            <person name="Li S.G."/>
            <person name="Tang Y.Q."/>
            <person name="Nie Y."/>
            <person name="Cai M."/>
            <person name="Wu X.L."/>
        </authorList>
    </citation>
    <scope>NUCLEOTIDE SEQUENCE [LARGE SCALE GENOMIC DNA]</scope>
    <source>
        <strain evidence="3">LMG 25793 / CGMCC 1.9160 / SL003B-26A1</strain>
    </source>
</reference>
<dbReference type="eggNOG" id="COG5534">
    <property type="taxonomic scope" value="Bacteria"/>
</dbReference>
<sequence>MKTVRPPATAASQAGSLKHTIDRLRETIERTAPNPSMRPAPANDNQPDFFVPSLCDIPVKDGIGLMDIAVFRLSKSQTRKGDTIRYELADAVVEVKGGADGMATVYDYDIVLMMISHLADAMRRYRAGLGDMPSAKFRPHSAEIFKFCRMPFGGRQYEALEQALDRLQGTYIKISVADRRKAGRRAGYFPLIAGATVATRTDTGRVGSLEITIPDWIYQGVTGHQKPEILTVNADYFLIRKGLARFIYRLARKAAGTGEAAYSFETVHARCGTTRQLKKFAHELRQLIAANDLPDYELAEANGKDGPLLLITSRANRPRPDPSGVRNRQSHDLSVRSRSPKIAACG</sequence>
<feature type="region of interest" description="Disordered" evidence="1">
    <location>
        <begin position="312"/>
        <end position="339"/>
    </location>
</feature>
<dbReference type="Pfam" id="PF10134">
    <property type="entry name" value="RPA"/>
    <property type="match status" value="1"/>
</dbReference>
<dbReference type="EMBL" id="CP002568">
    <property type="protein sequence ID" value="ADZ69095.1"/>
    <property type="molecule type" value="Genomic_DNA"/>
</dbReference>
<dbReference type="InterPro" id="IPR018777">
    <property type="entry name" value="Replication_initiator_prot_A"/>
</dbReference>
<evidence type="ECO:0000313" key="3">
    <source>
        <dbReference type="Proteomes" id="UP000008130"/>
    </source>
</evidence>
<keyword evidence="3" id="KW-1185">Reference proteome</keyword>
<name>F2IUP1_POLGS</name>
<proteinExistence type="predicted"/>
<evidence type="ECO:0000256" key="1">
    <source>
        <dbReference type="SAM" id="MobiDB-lite"/>
    </source>
</evidence>
<gene>
    <name evidence="2" type="ordered locus">SL003B_0663</name>
</gene>
<accession>F2IUP1</accession>
<dbReference type="KEGG" id="pgv:SL003B_0663"/>
<protein>
    <submittedName>
        <fullName evidence="2">Replication initiator and transcription repressor protein</fullName>
    </submittedName>
</protein>
<evidence type="ECO:0000313" key="2">
    <source>
        <dbReference type="EMBL" id="ADZ69095.1"/>
    </source>
</evidence>
<organism evidence="2 3">
    <name type="scientific">Polymorphum gilvum (strain LMG 25793 / CGMCC 1.9160 / SL003B-26A1)</name>
    <dbReference type="NCBI Taxonomy" id="991905"/>
    <lineage>
        <taxon>Bacteria</taxon>
        <taxon>Pseudomonadati</taxon>
        <taxon>Pseudomonadota</taxon>
        <taxon>Alphaproteobacteria</taxon>
        <taxon>Rhodobacterales</taxon>
        <taxon>Paracoccaceae</taxon>
        <taxon>Polymorphum</taxon>
    </lineage>
</organism>